<comment type="caution">
    <text evidence="1">The sequence shown here is derived from an EMBL/GenBank/DDBJ whole genome shotgun (WGS) entry which is preliminary data.</text>
</comment>
<reference evidence="1 2" key="1">
    <citation type="journal article" date="2020" name="ISME J.">
        <title>Uncovering the hidden diversity of litter-decomposition mechanisms in mushroom-forming fungi.</title>
        <authorList>
            <person name="Floudas D."/>
            <person name="Bentzer J."/>
            <person name="Ahren D."/>
            <person name="Johansson T."/>
            <person name="Persson P."/>
            <person name="Tunlid A."/>
        </authorList>
    </citation>
    <scope>NUCLEOTIDE SEQUENCE [LARGE SCALE GENOMIC DNA]</scope>
    <source>
        <strain evidence="1 2">CBS 101986</strain>
    </source>
</reference>
<proteinExistence type="predicted"/>
<keyword evidence="2" id="KW-1185">Reference proteome</keyword>
<name>A0A8H5F2H4_9AGAR</name>
<sequence>MSFAWTTFTPPSESSKLTQEALYSREAKIKLSTFTNTDPAFQVRNSVVAESVIDVFFNGFTALTDSMKPLPQMPKPGDVGVQHEFENISGCNASNDMHEDSKLIRHSARIVLAREAAERAGRRRGWCSDCQSK</sequence>
<dbReference type="AlphaFoldDB" id="A0A8H5F2H4"/>
<gene>
    <name evidence="1" type="ORF">D9619_000438</name>
</gene>
<protein>
    <submittedName>
        <fullName evidence="1">Uncharacterized protein</fullName>
    </submittedName>
</protein>
<evidence type="ECO:0000313" key="2">
    <source>
        <dbReference type="Proteomes" id="UP000567179"/>
    </source>
</evidence>
<organism evidence="1 2">
    <name type="scientific">Psilocybe cf. subviscida</name>
    <dbReference type="NCBI Taxonomy" id="2480587"/>
    <lineage>
        <taxon>Eukaryota</taxon>
        <taxon>Fungi</taxon>
        <taxon>Dikarya</taxon>
        <taxon>Basidiomycota</taxon>
        <taxon>Agaricomycotina</taxon>
        <taxon>Agaricomycetes</taxon>
        <taxon>Agaricomycetidae</taxon>
        <taxon>Agaricales</taxon>
        <taxon>Agaricineae</taxon>
        <taxon>Strophariaceae</taxon>
        <taxon>Psilocybe</taxon>
    </lineage>
</organism>
<accession>A0A8H5F2H4</accession>
<evidence type="ECO:0000313" key="1">
    <source>
        <dbReference type="EMBL" id="KAF5321176.1"/>
    </source>
</evidence>
<dbReference type="Proteomes" id="UP000567179">
    <property type="component" value="Unassembled WGS sequence"/>
</dbReference>
<dbReference type="EMBL" id="JAACJJ010000028">
    <property type="protein sequence ID" value="KAF5321176.1"/>
    <property type="molecule type" value="Genomic_DNA"/>
</dbReference>